<name>A0A7W9EET8_9SPHN</name>
<dbReference type="Proteomes" id="UP000549617">
    <property type="component" value="Unassembled WGS sequence"/>
</dbReference>
<gene>
    <name evidence="1" type="ORF">FHS49_001002</name>
</gene>
<dbReference type="EMBL" id="JACIJC010000001">
    <property type="protein sequence ID" value="MBB5685011.1"/>
    <property type="molecule type" value="Genomic_DNA"/>
</dbReference>
<protein>
    <submittedName>
        <fullName evidence="1">Uncharacterized protein</fullName>
    </submittedName>
</protein>
<accession>A0A7W9EET8</accession>
<evidence type="ECO:0000313" key="2">
    <source>
        <dbReference type="Proteomes" id="UP000549617"/>
    </source>
</evidence>
<keyword evidence="2" id="KW-1185">Reference proteome</keyword>
<comment type="caution">
    <text evidence="1">The sequence shown here is derived from an EMBL/GenBank/DDBJ whole genome shotgun (WGS) entry which is preliminary data.</text>
</comment>
<sequence>MAAAMGLPVRTYEHLEAGKGRISYHRLLLFAEATSSDAFAISAAVAMKDPQFAVRCADNKLAKIMMIAMSELNDELGPDIVYVESGLIIGAMTRISKELVERVRRRDTFAETWLEQGTARIHAVGRKPIPE</sequence>
<reference evidence="1 2" key="1">
    <citation type="submission" date="2020-08" db="EMBL/GenBank/DDBJ databases">
        <title>Genomic Encyclopedia of Type Strains, Phase IV (KMG-IV): sequencing the most valuable type-strain genomes for metagenomic binning, comparative biology and taxonomic classification.</title>
        <authorList>
            <person name="Goeker M."/>
        </authorList>
    </citation>
    <scope>NUCLEOTIDE SEQUENCE [LARGE SCALE GENOMIC DNA]</scope>
    <source>
        <strain evidence="1 2">DSM 25079</strain>
    </source>
</reference>
<organism evidence="1 2">
    <name type="scientific">Sphingobium boeckii</name>
    <dbReference type="NCBI Taxonomy" id="1082345"/>
    <lineage>
        <taxon>Bacteria</taxon>
        <taxon>Pseudomonadati</taxon>
        <taxon>Pseudomonadota</taxon>
        <taxon>Alphaproteobacteria</taxon>
        <taxon>Sphingomonadales</taxon>
        <taxon>Sphingomonadaceae</taxon>
        <taxon>Sphingobium</taxon>
    </lineage>
</organism>
<dbReference type="AlphaFoldDB" id="A0A7W9EET8"/>
<proteinExistence type="predicted"/>
<evidence type="ECO:0000313" key="1">
    <source>
        <dbReference type="EMBL" id="MBB5685011.1"/>
    </source>
</evidence>